<feature type="compositionally biased region" description="Polar residues" evidence="3">
    <location>
        <begin position="141"/>
        <end position="162"/>
    </location>
</feature>
<dbReference type="EMBL" id="CAJVRM010000709">
    <property type="protein sequence ID" value="CAG8983074.1"/>
    <property type="molecule type" value="Genomic_DNA"/>
</dbReference>
<comment type="caution">
    <text evidence="5">The sequence shown here is derived from an EMBL/GenBank/DDBJ whole genome shotgun (WGS) entry which is preliminary data.</text>
</comment>
<evidence type="ECO:0000256" key="1">
    <source>
        <dbReference type="ARBA" id="ARBA00022723"/>
    </source>
</evidence>
<feature type="domain" description="Zn(2)-C6 fungal-type" evidence="4">
    <location>
        <begin position="29"/>
        <end position="60"/>
    </location>
</feature>
<evidence type="ECO:0000313" key="5">
    <source>
        <dbReference type="EMBL" id="CAG8983074.1"/>
    </source>
</evidence>
<dbReference type="InterPro" id="IPR001138">
    <property type="entry name" value="Zn2Cys6_DnaBD"/>
</dbReference>
<evidence type="ECO:0000313" key="6">
    <source>
        <dbReference type="Proteomes" id="UP000701801"/>
    </source>
</evidence>
<dbReference type="GO" id="GO:0006351">
    <property type="term" value="P:DNA-templated transcription"/>
    <property type="evidence" value="ECO:0007669"/>
    <property type="project" value="InterPro"/>
</dbReference>
<evidence type="ECO:0000259" key="4">
    <source>
        <dbReference type="PROSITE" id="PS50048"/>
    </source>
</evidence>
<dbReference type="GO" id="GO:0000981">
    <property type="term" value="F:DNA-binding transcription factor activity, RNA polymerase II-specific"/>
    <property type="evidence" value="ECO:0007669"/>
    <property type="project" value="InterPro"/>
</dbReference>
<dbReference type="SUPFAM" id="SSF57701">
    <property type="entry name" value="Zn2/Cys6 DNA-binding domain"/>
    <property type="match status" value="1"/>
</dbReference>
<name>A0A9N9LXU1_9HELO</name>
<dbReference type="Pfam" id="PF04082">
    <property type="entry name" value="Fungal_trans"/>
    <property type="match status" value="1"/>
</dbReference>
<dbReference type="InterPro" id="IPR036864">
    <property type="entry name" value="Zn2-C6_fun-type_DNA-bd_sf"/>
</dbReference>
<feature type="compositionally biased region" description="Polar residues" evidence="3">
    <location>
        <begin position="109"/>
        <end position="126"/>
    </location>
</feature>
<dbReference type="CDD" id="cd00067">
    <property type="entry name" value="GAL4"/>
    <property type="match status" value="1"/>
</dbReference>
<organism evidence="5 6">
    <name type="scientific">Hymenoscyphus albidus</name>
    <dbReference type="NCBI Taxonomy" id="595503"/>
    <lineage>
        <taxon>Eukaryota</taxon>
        <taxon>Fungi</taxon>
        <taxon>Dikarya</taxon>
        <taxon>Ascomycota</taxon>
        <taxon>Pezizomycotina</taxon>
        <taxon>Leotiomycetes</taxon>
        <taxon>Helotiales</taxon>
        <taxon>Helotiaceae</taxon>
        <taxon>Hymenoscyphus</taxon>
    </lineage>
</organism>
<dbReference type="GO" id="GO:0003677">
    <property type="term" value="F:DNA binding"/>
    <property type="evidence" value="ECO:0007669"/>
    <property type="project" value="InterPro"/>
</dbReference>
<accession>A0A9N9LXU1</accession>
<feature type="compositionally biased region" description="Basic and acidic residues" evidence="3">
    <location>
        <begin position="18"/>
        <end position="30"/>
    </location>
</feature>
<sequence length="699" mass="78609">MTGEESKRKINLQTRHGGSRESRSRRDRPCDKCRTRKSACVITDKPPCRFCELRGLQCSFNIGPRIRHRKFTVEDGNSIEIDSDAATPTEACYPGDHEPPQESKYPISSRIQVQHQLASPTETLSPASERSETRPTTTTRQYLSWQELTSGPETPEIVTSPTAFPLRPTPERNTSQPSPHERDLAPFSLECDNKSTAHFVGLSGEQDTNLFSSIRYNILNETNFLDFNVRQVYAGNPSTGAPPIHFSILQNTFPVRDQLVKQTSSSAVEAHIQGHGDALIRLYFRFIHPILPILSKSSFLAQYTTDKLSIPASLRGAIYGLACAFWRQDTTLKNHPPIAQTALFEHAHAALNRELDSPKLSTLQACLLIIHEQPDISASTESPRIWVLACQATACAQSLGLHQDPTNWKLPLWEKRLRKRLWWATVLHDIWISMCHGNAPHISIGSFDTSELEMADMASDETVGPGGHVLEERDRGFSLQNAARFLANIRLTMVLWGVLKDAYTLQDYRQIVQKLDLGSHEAMLLDYKNQMNRVLSTIPEALAIKFSIAGSKTNGFFHLSIFTLKFFILRQLMAPATPEAKSDPGSALCKYHGEALQEGEAFLQFISQALAVDLETFWPRYSRSNLIVGGNHLIYLFFCASTETQVAKAYEMLQKYQDVLNKATKITDWSTIGLIRPSLLRTDSFFRGAAEGIRHFSRH</sequence>
<dbReference type="GO" id="GO:0001080">
    <property type="term" value="P:nitrogen catabolite activation of transcription from RNA polymerase II promoter"/>
    <property type="evidence" value="ECO:0007669"/>
    <property type="project" value="TreeGrafter"/>
</dbReference>
<reference evidence="5" key="1">
    <citation type="submission" date="2021-07" db="EMBL/GenBank/DDBJ databases">
        <authorList>
            <person name="Durling M."/>
        </authorList>
    </citation>
    <scope>NUCLEOTIDE SEQUENCE</scope>
</reference>
<dbReference type="InterPro" id="IPR050797">
    <property type="entry name" value="Carb_Metab_Trans_Reg"/>
</dbReference>
<dbReference type="PANTHER" id="PTHR31668">
    <property type="entry name" value="GLUCOSE TRANSPORT TRANSCRIPTION REGULATOR RGT1-RELATED-RELATED"/>
    <property type="match status" value="1"/>
</dbReference>
<proteinExistence type="predicted"/>
<dbReference type="GO" id="GO:0005634">
    <property type="term" value="C:nucleus"/>
    <property type="evidence" value="ECO:0007669"/>
    <property type="project" value="TreeGrafter"/>
</dbReference>
<protein>
    <recommendedName>
        <fullName evidence="4">Zn(2)-C6 fungal-type domain-containing protein</fullName>
    </recommendedName>
</protein>
<dbReference type="Proteomes" id="UP000701801">
    <property type="component" value="Unassembled WGS sequence"/>
</dbReference>
<feature type="region of interest" description="Disordered" evidence="3">
    <location>
        <begin position="1"/>
        <end position="30"/>
    </location>
</feature>
<evidence type="ECO:0000256" key="2">
    <source>
        <dbReference type="ARBA" id="ARBA00023242"/>
    </source>
</evidence>
<dbReference type="OrthoDB" id="2018619at2759"/>
<dbReference type="PANTHER" id="PTHR31668:SF23">
    <property type="entry name" value="ZN(II)2CYS6 TRANSCRIPTION FACTOR (EUROFUNG)"/>
    <property type="match status" value="1"/>
</dbReference>
<dbReference type="PROSITE" id="PS00463">
    <property type="entry name" value="ZN2_CY6_FUNGAL_1"/>
    <property type="match status" value="1"/>
</dbReference>
<dbReference type="GO" id="GO:0008270">
    <property type="term" value="F:zinc ion binding"/>
    <property type="evidence" value="ECO:0007669"/>
    <property type="project" value="InterPro"/>
</dbReference>
<evidence type="ECO:0000256" key="3">
    <source>
        <dbReference type="SAM" id="MobiDB-lite"/>
    </source>
</evidence>
<keyword evidence="6" id="KW-1185">Reference proteome</keyword>
<dbReference type="CDD" id="cd12148">
    <property type="entry name" value="fungal_TF_MHR"/>
    <property type="match status" value="1"/>
</dbReference>
<keyword evidence="2" id="KW-0539">Nucleus</keyword>
<dbReference type="SMART" id="SM00906">
    <property type="entry name" value="Fungal_trans"/>
    <property type="match status" value="1"/>
</dbReference>
<dbReference type="AlphaFoldDB" id="A0A9N9LXU1"/>
<dbReference type="Gene3D" id="4.10.240.10">
    <property type="entry name" value="Zn(2)-C6 fungal-type DNA-binding domain"/>
    <property type="match status" value="1"/>
</dbReference>
<dbReference type="InterPro" id="IPR007219">
    <property type="entry name" value="XnlR_reg_dom"/>
</dbReference>
<keyword evidence="1" id="KW-0479">Metal-binding</keyword>
<dbReference type="PROSITE" id="PS50048">
    <property type="entry name" value="ZN2_CY6_FUNGAL_2"/>
    <property type="match status" value="1"/>
</dbReference>
<feature type="region of interest" description="Disordered" evidence="3">
    <location>
        <begin position="79"/>
        <end position="185"/>
    </location>
</feature>
<gene>
    <name evidence="5" type="ORF">HYALB_00006102</name>
</gene>